<dbReference type="SUPFAM" id="SSF50630">
    <property type="entry name" value="Acid proteases"/>
    <property type="match status" value="1"/>
</dbReference>
<evidence type="ECO:0000313" key="2">
    <source>
        <dbReference type="Proteomes" id="UP001153954"/>
    </source>
</evidence>
<keyword evidence="2" id="KW-1185">Reference proteome</keyword>
<proteinExistence type="predicted"/>
<organism evidence="1 2">
    <name type="scientific">Euphydryas editha</name>
    <name type="common">Edith's checkerspot</name>
    <dbReference type="NCBI Taxonomy" id="104508"/>
    <lineage>
        <taxon>Eukaryota</taxon>
        <taxon>Metazoa</taxon>
        <taxon>Ecdysozoa</taxon>
        <taxon>Arthropoda</taxon>
        <taxon>Hexapoda</taxon>
        <taxon>Insecta</taxon>
        <taxon>Pterygota</taxon>
        <taxon>Neoptera</taxon>
        <taxon>Endopterygota</taxon>
        <taxon>Lepidoptera</taxon>
        <taxon>Glossata</taxon>
        <taxon>Ditrysia</taxon>
        <taxon>Papilionoidea</taxon>
        <taxon>Nymphalidae</taxon>
        <taxon>Nymphalinae</taxon>
        <taxon>Euphydryas</taxon>
    </lineage>
</organism>
<comment type="caution">
    <text evidence="1">The sequence shown here is derived from an EMBL/GenBank/DDBJ whole genome shotgun (WGS) entry which is preliminary data.</text>
</comment>
<reference evidence="1" key="1">
    <citation type="submission" date="2022-03" db="EMBL/GenBank/DDBJ databases">
        <authorList>
            <person name="Tunstrom K."/>
        </authorList>
    </citation>
    <scope>NUCLEOTIDE SEQUENCE</scope>
</reference>
<dbReference type="Proteomes" id="UP001153954">
    <property type="component" value="Unassembled WGS sequence"/>
</dbReference>
<accession>A0AAU9V727</accession>
<evidence type="ECO:0008006" key="3">
    <source>
        <dbReference type="Google" id="ProtNLM"/>
    </source>
</evidence>
<dbReference type="EMBL" id="CAKOGL010000028">
    <property type="protein sequence ID" value="CAH2105550.1"/>
    <property type="molecule type" value="Genomic_DNA"/>
</dbReference>
<sequence>MLSSESAGKDCRMIQLFMGDEIRSNLNRSTDDKVQDYKLEPMDVNAVQPKLSKRFCYRCGDRHGGECRFINAQCRYCKKTGHIEKVCILKKKSMRKNINFTEDENDFHLNGIYNFKNEGRIPSFVVHLLLEGIPVELQLDTGASFSLINEHTWRIIQSQRQHLILKPSSLSLRTWTYQ</sequence>
<gene>
    <name evidence="1" type="ORF">EEDITHA_LOCUS19794</name>
</gene>
<name>A0AAU9V727_EUPED</name>
<dbReference type="AlphaFoldDB" id="A0AAU9V727"/>
<dbReference type="InterPro" id="IPR021109">
    <property type="entry name" value="Peptidase_aspartic_dom_sf"/>
</dbReference>
<protein>
    <recommendedName>
        <fullName evidence="3">Peptidase A2 domain-containing protein</fullName>
    </recommendedName>
</protein>
<evidence type="ECO:0000313" key="1">
    <source>
        <dbReference type="EMBL" id="CAH2105550.1"/>
    </source>
</evidence>